<evidence type="ECO:0000313" key="3">
    <source>
        <dbReference type="EMBL" id="SHG24163.1"/>
    </source>
</evidence>
<evidence type="ECO:0000256" key="1">
    <source>
        <dbReference type="SAM" id="MobiDB-lite"/>
    </source>
</evidence>
<feature type="compositionally biased region" description="Polar residues" evidence="1">
    <location>
        <begin position="864"/>
        <end position="873"/>
    </location>
</feature>
<feature type="domain" description="NrS-1 polymerase-like helicase" evidence="2">
    <location>
        <begin position="554"/>
        <end position="662"/>
    </location>
</feature>
<dbReference type="RefSeq" id="WP_079600126.1">
    <property type="nucleotide sequence ID" value="NZ_LT670817.1"/>
</dbReference>
<evidence type="ECO:0000313" key="4">
    <source>
        <dbReference type="Proteomes" id="UP000189796"/>
    </source>
</evidence>
<accession>A0A1M5I8P0</accession>
<dbReference type="InterPro" id="IPR045455">
    <property type="entry name" value="NrS-1_pol-like_helicase"/>
</dbReference>
<dbReference type="AlphaFoldDB" id="A0A1M5I8P0"/>
<sequence length="947" mass="105123">MSMFGSDHVETGIEEAAAHLANLTETTEPEPDCFATSVEAAQQSSLGSGQANQSRSSNPALDFLDDIFGPDKRHLIGIKKTNGKTEIKAQHFDAADRAGQQAFITENGNASFDLYFTPNPVKGTLHKKASKNDIVEARHLWVDLDPRKTEPLEAERAAMLELLTNKLPNGLPRPNRVIDSGRGFWGYWKLDKPAAVDGSKNNVNGPLTEAVESYGRGIEQAFGDHFADGCRNIDRIARLPGTVNSKTSMLASVLQDFTHDAAHAIESFPQHVEAPKDQGDQHGGHFEPSDEYDQIDPTDPLLAKLPARWLEMLSEGDYAAAYGGDRSRAEMAFATAAMRAGIDESTIARCLMDERRAFGSNTRTSDRLLIRVIEKAHQYADNPVLEQMNREFAAGFIGNKFRIAKFDLHPRYPLQRKVEFLSKDDFINGVVNPRVHVPKFDQDGKQDGTKPAPRGAYWFALPGRNEFDAVTFQPGAPPIIEVEREGRIHRTINTYSGFSVTPDFVKSEEKCAKFLEHIRENIAGGDEALFKYILDWMASGVQHPDDPGRSAISMRGNPGCGKGVFALGYGRLFGQHFLHATQREHVTGKFNAHQAETCLIFVDEALYAEIEKDTQILKTMVSETTKMLERKGIDPIQIDNYARQIFATNDEHPIQIEHNDRRYPSIYVRENDAFAHERDEVEKAKKRKAYFLPIVAELKNGGSEALLGLLLQRDIRDFNAEAIPETHERRQQKLNSASPGDKVIIEFAQDACLPGAMPKRPWIARAHGERWLPKHLQTPGLYDVMKARGGAKLARMSDTALSGILKAWRFKSKPLGNSRGWEAPQLLDLRRSINDKFPAVEFDGRKEWMAHDQQDSEDPGASTGGTQTAQSAADTGHPDEADLALDELVSPLKKEKHDLVEETVSPPVKPSSSRVHRKQANLVDPVTGLTSPAAVSAFVRGASRQGL</sequence>
<proteinExistence type="predicted"/>
<gene>
    <name evidence="3" type="ORF">SAMN05443248_0837</name>
</gene>
<dbReference type="Gene3D" id="3.40.50.300">
    <property type="entry name" value="P-loop containing nucleotide triphosphate hydrolases"/>
    <property type="match status" value="1"/>
</dbReference>
<feature type="region of interest" description="Disordered" evidence="1">
    <location>
        <begin position="896"/>
        <end position="919"/>
    </location>
</feature>
<dbReference type="InterPro" id="IPR027417">
    <property type="entry name" value="P-loop_NTPase"/>
</dbReference>
<organism evidence="3 4">
    <name type="scientific">Bradyrhizobium erythrophlei</name>
    <dbReference type="NCBI Taxonomy" id="1437360"/>
    <lineage>
        <taxon>Bacteria</taxon>
        <taxon>Pseudomonadati</taxon>
        <taxon>Pseudomonadota</taxon>
        <taxon>Alphaproteobacteria</taxon>
        <taxon>Hyphomicrobiales</taxon>
        <taxon>Nitrobacteraceae</taxon>
        <taxon>Bradyrhizobium</taxon>
    </lineage>
</organism>
<protein>
    <recommendedName>
        <fullName evidence="2">NrS-1 polymerase-like helicase domain-containing protein</fullName>
    </recommendedName>
</protein>
<dbReference type="OrthoDB" id="8215052at2"/>
<feature type="region of interest" description="Disordered" evidence="1">
    <location>
        <begin position="39"/>
        <end position="58"/>
    </location>
</feature>
<feature type="compositionally biased region" description="Basic and acidic residues" evidence="1">
    <location>
        <begin position="273"/>
        <end position="288"/>
    </location>
</feature>
<feature type="region of interest" description="Disordered" evidence="1">
    <location>
        <begin position="273"/>
        <end position="296"/>
    </location>
</feature>
<name>A0A1M5I8P0_9BRAD</name>
<dbReference type="EMBL" id="LT670817">
    <property type="protein sequence ID" value="SHG24163.1"/>
    <property type="molecule type" value="Genomic_DNA"/>
</dbReference>
<dbReference type="SUPFAM" id="SSF52540">
    <property type="entry name" value="P-loop containing nucleoside triphosphate hydrolases"/>
    <property type="match status" value="1"/>
</dbReference>
<feature type="region of interest" description="Disordered" evidence="1">
    <location>
        <begin position="850"/>
        <end position="878"/>
    </location>
</feature>
<dbReference type="Pfam" id="PF19263">
    <property type="entry name" value="DUF5906"/>
    <property type="match status" value="1"/>
</dbReference>
<evidence type="ECO:0000259" key="2">
    <source>
        <dbReference type="Pfam" id="PF19263"/>
    </source>
</evidence>
<reference evidence="3 4" key="1">
    <citation type="submission" date="2016-11" db="EMBL/GenBank/DDBJ databases">
        <authorList>
            <person name="Jaros S."/>
            <person name="Januszkiewicz K."/>
            <person name="Wedrychowicz H."/>
        </authorList>
    </citation>
    <scope>NUCLEOTIDE SEQUENCE [LARGE SCALE GENOMIC DNA]</scope>
    <source>
        <strain evidence="3 4">GAS138</strain>
    </source>
</reference>
<feature type="compositionally biased region" description="Low complexity" evidence="1">
    <location>
        <begin position="904"/>
        <end position="913"/>
    </location>
</feature>
<dbReference type="Proteomes" id="UP000189796">
    <property type="component" value="Chromosome I"/>
</dbReference>